<reference evidence="1" key="1">
    <citation type="submission" date="2020-03" db="EMBL/GenBank/DDBJ databases">
        <authorList>
            <person name="Weist P."/>
        </authorList>
    </citation>
    <scope>NUCLEOTIDE SEQUENCE</scope>
</reference>
<evidence type="ECO:0000313" key="2">
    <source>
        <dbReference type="Proteomes" id="UP001153269"/>
    </source>
</evidence>
<gene>
    <name evidence="1" type="ORF">PLEPLA_LOCUS14465</name>
</gene>
<name>A0A9N7YJJ4_PLEPL</name>
<sequence>MALPSSCRLYEASALVPLAHYPSATLEDDHPHPTKPTHPSTIPVSISGSTQIPDWLFSHVPLGAMDGWMDGLIGGWSDGGMGATTLMLGPPPVLYCSALAVLEGRGGTSSPLPSLLPPAPSVHHYNPAGACGPALMGPSWTPTFPLLRPQPRRSAPFFYPLPFNSFKILLYFLYGRLCDVAKLRIQEEEEEGR</sequence>
<comment type="caution">
    <text evidence="1">The sequence shown here is derived from an EMBL/GenBank/DDBJ whole genome shotgun (WGS) entry which is preliminary data.</text>
</comment>
<protein>
    <submittedName>
        <fullName evidence="1">Uncharacterized protein</fullName>
    </submittedName>
</protein>
<dbReference type="Proteomes" id="UP001153269">
    <property type="component" value="Unassembled WGS sequence"/>
</dbReference>
<dbReference type="EMBL" id="CADEAL010000891">
    <property type="protein sequence ID" value="CAB1426529.1"/>
    <property type="molecule type" value="Genomic_DNA"/>
</dbReference>
<proteinExistence type="predicted"/>
<dbReference type="AlphaFoldDB" id="A0A9N7YJJ4"/>
<accession>A0A9N7YJJ4</accession>
<organism evidence="1 2">
    <name type="scientific">Pleuronectes platessa</name>
    <name type="common">European plaice</name>
    <dbReference type="NCBI Taxonomy" id="8262"/>
    <lineage>
        <taxon>Eukaryota</taxon>
        <taxon>Metazoa</taxon>
        <taxon>Chordata</taxon>
        <taxon>Craniata</taxon>
        <taxon>Vertebrata</taxon>
        <taxon>Euteleostomi</taxon>
        <taxon>Actinopterygii</taxon>
        <taxon>Neopterygii</taxon>
        <taxon>Teleostei</taxon>
        <taxon>Neoteleostei</taxon>
        <taxon>Acanthomorphata</taxon>
        <taxon>Carangaria</taxon>
        <taxon>Pleuronectiformes</taxon>
        <taxon>Pleuronectoidei</taxon>
        <taxon>Pleuronectidae</taxon>
        <taxon>Pleuronectes</taxon>
    </lineage>
</organism>
<evidence type="ECO:0000313" key="1">
    <source>
        <dbReference type="EMBL" id="CAB1426529.1"/>
    </source>
</evidence>
<keyword evidence="2" id="KW-1185">Reference proteome</keyword>